<sequence>MNNWFNNRFNDEEGNTVFLRGKDHMESFISSRKYAQRLEISYHFNGNHKTKLPNEAMLVHLDQLEQKLEHEFAKEGKAILVLSFTGNHRRTWQVYSTDVYASILAINRAIDTEVPLDIVHDTDEDWLFYKNFYLKDNHKSQQ</sequence>
<accession>A0A845PVY3</accession>
<keyword evidence="3" id="KW-1185">Reference proteome</keyword>
<dbReference type="EMBL" id="JAAABJ010000247">
    <property type="protein sequence ID" value="NAW50270.1"/>
    <property type="molecule type" value="Genomic_DNA"/>
</dbReference>
<name>A0A845PVY3_9FLAO</name>
<organism evidence="2 3">
    <name type="scientific">Elizabethkingia argenteiflava</name>
    <dbReference type="NCBI Taxonomy" id="2681556"/>
    <lineage>
        <taxon>Bacteria</taxon>
        <taxon>Pseudomonadati</taxon>
        <taxon>Bacteroidota</taxon>
        <taxon>Flavobacteriia</taxon>
        <taxon>Flavobacteriales</taxon>
        <taxon>Weeksellaceae</taxon>
        <taxon>Elizabethkingia</taxon>
    </lineage>
</organism>
<feature type="domain" description="DUF695" evidence="1">
    <location>
        <begin position="27"/>
        <end position="132"/>
    </location>
</feature>
<comment type="caution">
    <text evidence="2">The sequence shown here is derived from an EMBL/GenBank/DDBJ whole genome shotgun (WGS) entry which is preliminary data.</text>
</comment>
<gene>
    <name evidence="2" type="ORF">GNY06_02330</name>
</gene>
<dbReference type="RefSeq" id="WP_166518624.1">
    <property type="nucleotide sequence ID" value="NZ_JAAABJ010000247.1"/>
</dbReference>
<protein>
    <submittedName>
        <fullName evidence="2">DUF695 domain-containing protein</fullName>
    </submittedName>
</protein>
<dbReference type="Pfam" id="PF05117">
    <property type="entry name" value="DUF695"/>
    <property type="match status" value="1"/>
</dbReference>
<reference evidence="2 3" key="1">
    <citation type="submission" date="2019-11" db="EMBL/GenBank/DDBJ databases">
        <title>Characterization of Elizabethkingia argenteiflava sp. nov., isolated from inner surface of Soybean Pods.</title>
        <authorList>
            <person name="Mo S."/>
        </authorList>
    </citation>
    <scope>NUCLEOTIDE SEQUENCE [LARGE SCALE GENOMIC DNA]</scope>
    <source>
        <strain evidence="2 3">YB22</strain>
    </source>
</reference>
<evidence type="ECO:0000259" key="1">
    <source>
        <dbReference type="Pfam" id="PF05117"/>
    </source>
</evidence>
<evidence type="ECO:0000313" key="2">
    <source>
        <dbReference type="EMBL" id="NAW50270.1"/>
    </source>
</evidence>
<evidence type="ECO:0000313" key="3">
    <source>
        <dbReference type="Proteomes" id="UP000553459"/>
    </source>
</evidence>
<dbReference type="Proteomes" id="UP000553459">
    <property type="component" value="Unassembled WGS sequence"/>
</dbReference>
<dbReference type="AlphaFoldDB" id="A0A845PVY3"/>
<dbReference type="InterPro" id="IPR016097">
    <property type="entry name" value="DUF695"/>
</dbReference>
<proteinExistence type="predicted"/>